<comment type="caution">
    <text evidence="1">The sequence shown here is derived from an EMBL/GenBank/DDBJ whole genome shotgun (WGS) entry which is preliminary data.</text>
</comment>
<keyword evidence="2" id="KW-1185">Reference proteome</keyword>
<dbReference type="RefSeq" id="WP_355399756.1">
    <property type="nucleotide sequence ID" value="NZ_JBEXPZ010000036.1"/>
</dbReference>
<name>A0ABV2V462_9ACTN</name>
<dbReference type="EMBL" id="JBEXPZ010000036">
    <property type="protein sequence ID" value="MET9848095.1"/>
    <property type="molecule type" value="Genomic_DNA"/>
</dbReference>
<reference evidence="1 2" key="1">
    <citation type="submission" date="2024-06" db="EMBL/GenBank/DDBJ databases">
        <title>The Natural Products Discovery Center: Release of the First 8490 Sequenced Strains for Exploring Actinobacteria Biosynthetic Diversity.</title>
        <authorList>
            <person name="Kalkreuter E."/>
            <person name="Kautsar S.A."/>
            <person name="Yang D."/>
            <person name="Bader C.D."/>
            <person name="Teijaro C.N."/>
            <person name="Fluegel L."/>
            <person name="Davis C.M."/>
            <person name="Simpson J.R."/>
            <person name="Lauterbach L."/>
            <person name="Steele A.D."/>
            <person name="Gui C."/>
            <person name="Meng S."/>
            <person name="Li G."/>
            <person name="Viehrig K."/>
            <person name="Ye F."/>
            <person name="Su P."/>
            <person name="Kiefer A.F."/>
            <person name="Nichols A."/>
            <person name="Cepeda A.J."/>
            <person name="Yan W."/>
            <person name="Fan B."/>
            <person name="Jiang Y."/>
            <person name="Adhikari A."/>
            <person name="Zheng C.-J."/>
            <person name="Schuster L."/>
            <person name="Cowan T.M."/>
            <person name="Smanski M.J."/>
            <person name="Chevrette M.G."/>
            <person name="De Carvalho L.P.S."/>
            <person name="Shen B."/>
        </authorList>
    </citation>
    <scope>NUCLEOTIDE SEQUENCE [LARGE SCALE GENOMIC DNA]</scope>
    <source>
        <strain evidence="1 2">NPDC006434</strain>
    </source>
</reference>
<dbReference type="Proteomes" id="UP001550210">
    <property type="component" value="Unassembled WGS sequence"/>
</dbReference>
<gene>
    <name evidence="1" type="ORF">ABZZ21_26860</name>
</gene>
<organism evidence="1 2">
    <name type="scientific">Streptomyces ossamyceticus</name>
    <dbReference type="NCBI Taxonomy" id="249581"/>
    <lineage>
        <taxon>Bacteria</taxon>
        <taxon>Bacillati</taxon>
        <taxon>Actinomycetota</taxon>
        <taxon>Actinomycetes</taxon>
        <taxon>Kitasatosporales</taxon>
        <taxon>Streptomycetaceae</taxon>
        <taxon>Streptomyces</taxon>
    </lineage>
</organism>
<proteinExistence type="predicted"/>
<protein>
    <recommendedName>
        <fullName evidence="3">Transposase</fullName>
    </recommendedName>
</protein>
<evidence type="ECO:0000313" key="1">
    <source>
        <dbReference type="EMBL" id="MET9848095.1"/>
    </source>
</evidence>
<accession>A0ABV2V462</accession>
<evidence type="ECO:0008006" key="3">
    <source>
        <dbReference type="Google" id="ProtNLM"/>
    </source>
</evidence>
<evidence type="ECO:0000313" key="2">
    <source>
        <dbReference type="Proteomes" id="UP001550210"/>
    </source>
</evidence>
<sequence>MNPKAYEASTADWKRLRAYARKVARQTRRPLAAAIGYTVTDYRTVERQVVREHGPFGLFKRTETRSERQPFSRHVPVIGQHWVLEVRHQNIEKNVGGRGGHHQETTHEKTTYLLLPDGGLKCVAVWEEESVHTADGRTQIVVDTSHHVRDIGDRDLRTFDFEKCHREYGRHGRGTKTWGDREPGKRLLVHAKGVGLSAALKRLL</sequence>